<sequence>MQTLKDSDPDLCKIQFKINYNTSEKLLASLQQTNLKESTSILKDVKIQKQNTNKLLEKKYFFNNKEFSIFNNIKKLTLHTEYKKLLQTLNSLSLIHMQNSNLNDQLTFSGEYLRSNLYTNQYRYNCYNVEQQSRLNLSREYQQPQKDTKRKQGIFGQHFLFNKINNKSFIGYWLIPIASFAFITPYVLYNFGTNFNYNGNKLIHLITKNTLHNTTDVKNLSSNHVLLLSSYQRALDGRDPLVGMEYLLSNLAKSQLHSNLTDIQTLSGHDFFGRSLQLASLVHNTQYSLINNTNKSINYKHDKAQNKINAKKKPTNISNFMFYTSYLTSFSDPRKGIAEKDVFIQNYNLDYVTHFPFFQSLVNNKFYNNLNVTPLKSLFYLSTIRPLHSKIFVNNNVNFITTENSLKLLKLKLLKLHKLKQNRQKEKLSTNIANSMLPSLNLLSQKKSVFKNLQTKFNLINFKYVDRASKLKMDTPKNKFLLVPLQNVFCRISCEMPNQIYLDKSQNKPIEQYKEGLYLNNLNGAFFKEFDNTNKILNKYTKIKNKGASLLAPYNIIYKQEKIAPTGIDPRSPWRCSIPFGDEFTSKKGAYFSSRFDNFNTKNKVLLNYFLFNSDGLFYVQPTQQTPREARNLTQFTWLSFASKNKNEEIQIKNEQLTFQKSNFAAQNQFCKASQFEMLDRVSRQFVQYSIDQKDPEKSNFDYGKIKKEFLFLKLKSNLINSLCSFKSSYLPKQINIINKQKKQKLKNNINILKPKNVDKDFQKETYSISLRSIHQKTNFFHTLNQNKNKIVKKSKTNIFISLRSIFHSYQETKVVNKNLPLSILLKHKKMFKNKTEAVTVRLHLQKKRKAKKQRLETRRQKKRTRFFPRPIWLRYRMFFNFIKQRKLAMARSIFKNTHNKNIVYNIKNLQIFSRNEQAKQVDKGASEFKFKKLSLNFQKKGDRFTHYYKLNNFILNQDKFKYTIKLFCKLQKLQNYYLLCSSSQTITKQIKNNQKNKLSRFARSLEMLNQQKKKLKYSISLRDIKIKANYIDFKNQKTNNPPSVNEKDKDTMFKNFWIWVYNNTLTNFAPLNHQNLWWLLPNNANSDIMVNSINIANKQKIKKRYNYTKQTKNAFAITRIYWALNKTNTNSFTNYNKRYNLWGTQKLRNQSKNNKTKLLEKQLLTNWERFFLNQKLNLFYKKIITKSFQKTQKLNYLTTYKNISFARSKNILKTKNLAIFNTSWWSNLNSKIILNKIELVNKEKGALNLPFISKIYNPQVTTTADNFIYKQLNNTFDTVYLQLFETKQINTICMESVKFHASTLLISSSVLLHLCALISLISISQVRCFLKFHLILLYKLSNVYNLLIPSLKMNSFFNILKYKNNFMNKEKNSNRAIKTYNFIKSIYTQPKNEKVNKNSKKVLAFLQQQKQNKLLTIFSINLLQKEFNITEQKTSHNFVKQSIYSKLNIISIKALGLKQVLIKLNKKRLIQNEQSKVLYLNLKNQILQISNFRTGIAPASPWRGRMEEKNKPFQKSTLNKTNYVLSPEGGSNSLSLGIPQRGLSLRDKKFKIHNTKLNVVYKSQQLKLYAKKSINNLFKASKKMVSFVILNLIDLFQTSIRILTNFFEKPTEFTTTWIAYGFLVEWSADFITIIPENVDIYIWSSFSKIARIMPSTLILNFNGLSESKNILFFVKDILQYPYQSLLFSNKKTEIVNLIPFGSIGGFATLLTISHLLHRRMLHLFDILIETISQPDTDLLSRQQKGTLFWDIWADFLVTAADLYNVNVAALSTIKAEQNALIENISNDFGKNNFISKQTRIKKVSNLQFLSTKFNLTMQIFLFNNKLLSLKNVDITFKKSQLQKSNNSIKKQLLLKTYLQSTIQNKNFADIYIQNYNFEEKFLSEGLNVNFFSSANSPFKRNKKQESLLANLNRWSVNQYITYQSWHSHNGSNNSNGDLFIDYHPPKSFSHLPVIKYLTKLQQPIGNLVCQIYSGIFNKQIAKNLLLVTTKTKQNLTDYNLLLIQALAGETELKIITDNAQRYALVNRGFAIGIKLLRDVFDAIALNTPCIFLLEDIHTIGERRPMLISDSGGALSDDNASFKEDFFGSQRDEVHEKNQIVYQLTRHAITHYKKPFKGDYSLAIPTNLYLSDLFLKQSTLSTSNYSLMGDHNLTIKNKILSKQLTKNQHSNESIGRNLKSTSISQTGSKLLIRGKKMNKSQIAPPKTSPFSILLLKEEKKLKPNKSVEELPWTGLPGEQLSIKPRTSYSVRAKVAMLAEFSLSNVSAKLDMITDLLVIIDSVRSNKGFVVFATTDVPHVLDPALRRPGRLDETICLPNISNSIVLNFKTNYEILKSVKLLHNPLTSISDQLNKLLTNNHKQYLDGFSTKTLKNKFYILDNIQSSQLLFSVKNLSVNLKDYNTVLGTAIKQTNINQNKKTQYAENSRLNYALISYSKKLHLASQISNFNSGIDPASPWRYSIDQTKSKNSFNWKIKNQISTSVNTLQRRNKEKAVAYYEVGKILLNYYLNNQNNINKMIFFGDTYFANLAGENINFKTINYLSLFGSKNKLILQLMLIFGGKISQLLSSKNSRTKNLNTDQDSGREIKISQPLHKQNLNNLKTANILDLDMSQIFESNINFATSNPNFKIATEIMLAFIHKRYLYRKNLIVPKLLSFTDGNVLEEPPCPPFSSLLIPAKRFENYKRVFHDSLVGDKMGERKAQISFAEKLQYHMQLRSIKLLNNAFNETKHFSSQSQSFEKIFTKPLQDGSPYNLVKKIAPFGALPANNLLQTTTNINWYYQNRILKRHGQYLTNQWWNGQLSEHNAESVFLSDIDWRSCFIKNKQIRVIKIKNKYSFSKSLLLSTQKKSSDSLDVLLDFPDTDQYYNPRRRRWLLNKGYWSFWFNFDKVYSEEIIYMWILESIIQTYTYLYNNTELLDFMCSKFIGLGYPNIHFFEFSSSNNNLAAYSKTELSTLKEIILTNSFKRF</sequence>
<evidence type="ECO:0000313" key="2">
    <source>
        <dbReference type="EMBL" id="BAM85957.1"/>
    </source>
</evidence>
<protein>
    <submittedName>
        <fullName evidence="2">Cell division protein</fullName>
    </submittedName>
</protein>
<dbReference type="InterPro" id="IPR027417">
    <property type="entry name" value="P-loop_NTPase"/>
</dbReference>
<feature type="transmembrane region" description="Helical" evidence="1">
    <location>
        <begin position="169"/>
        <end position="189"/>
    </location>
</feature>
<keyword evidence="1" id="KW-1133">Transmembrane helix</keyword>
<accession>M1VMD7</accession>
<evidence type="ECO:0000256" key="1">
    <source>
        <dbReference type="SAM" id="Phobius"/>
    </source>
</evidence>
<dbReference type="PANTHER" id="PTHR23077:SF117">
    <property type="entry name" value="AAA+ ATPASE DOMAIN-CONTAINING PROTEIN"/>
    <property type="match status" value="1"/>
</dbReference>
<keyword evidence="2" id="KW-0131">Cell cycle</keyword>
<proteinExistence type="predicted"/>
<gene>
    <name evidence="2" type="primary">ftsH</name>
</gene>
<keyword evidence="2" id="KW-0132">Cell division</keyword>
<dbReference type="RefSeq" id="YP_007507271.1">
    <property type="nucleotide sequence ID" value="NC_020438.1"/>
</dbReference>
<reference evidence="2" key="1">
    <citation type="journal article" date="2013" name="PLoS ONE">
        <title>Mitochondrial and Plastid Genomes of the Colonial Green Alga Gonium pectorale Give Insights into the Origins of Organelle DNA Architecture within the Volvocales.</title>
        <authorList>
            <person name="Hamaji T."/>
            <person name="Smith D.R."/>
            <person name="Noguchi H."/>
            <person name="Toyoda A."/>
            <person name="Suzuki M."/>
            <person name="Kawai-Toyooka H."/>
            <person name="Fujiyama A."/>
            <person name="Nishi I."/>
            <person name="Marriage T."/>
            <person name="Olson B.J.S.C."/>
            <person name="Nozaki H."/>
        </authorList>
    </citation>
    <scope>NUCLEOTIDE SEQUENCE</scope>
    <source>
        <strain evidence="2">K3-F3-4</strain>
    </source>
</reference>
<dbReference type="InterPro" id="IPR050168">
    <property type="entry name" value="AAA_ATPase_domain"/>
</dbReference>
<keyword evidence="2" id="KW-0934">Plastid</keyword>
<dbReference type="PANTHER" id="PTHR23077">
    <property type="entry name" value="AAA-FAMILY ATPASE"/>
    <property type="match status" value="1"/>
</dbReference>
<dbReference type="GO" id="GO:0016887">
    <property type="term" value="F:ATP hydrolysis activity"/>
    <property type="evidence" value="ECO:0007669"/>
    <property type="project" value="TreeGrafter"/>
</dbReference>
<dbReference type="SUPFAM" id="SSF52540">
    <property type="entry name" value="P-loop containing nucleoside triphosphate hydrolases"/>
    <property type="match status" value="1"/>
</dbReference>
<keyword evidence="1" id="KW-0812">Transmembrane</keyword>
<organism evidence="2">
    <name type="scientific">Gonium pectorale</name>
    <name type="common">Green alga</name>
    <dbReference type="NCBI Taxonomy" id="33097"/>
    <lineage>
        <taxon>Eukaryota</taxon>
        <taxon>Viridiplantae</taxon>
        <taxon>Chlorophyta</taxon>
        <taxon>core chlorophytes</taxon>
        <taxon>Chlorophyceae</taxon>
        <taxon>CS clade</taxon>
        <taxon>Chlamydomonadales</taxon>
        <taxon>Volvocaceae</taxon>
        <taxon>Gonium</taxon>
    </lineage>
</organism>
<dbReference type="Gene3D" id="3.40.50.300">
    <property type="entry name" value="P-loop containing nucleotide triphosphate hydrolases"/>
    <property type="match status" value="1"/>
</dbReference>
<geneLocation type="chloroplast" evidence="2"/>
<name>M1VMD7_GONPE</name>
<dbReference type="GO" id="GO:0051301">
    <property type="term" value="P:cell division"/>
    <property type="evidence" value="ECO:0007669"/>
    <property type="project" value="UniProtKB-KW"/>
</dbReference>
<keyword evidence="2" id="KW-0150">Chloroplast</keyword>
<keyword evidence="1" id="KW-0472">Membrane</keyword>
<dbReference type="GeneID" id="14678323"/>
<dbReference type="EMBL" id="AP012494">
    <property type="protein sequence ID" value="BAM85957.1"/>
    <property type="molecule type" value="Genomic_DNA"/>
</dbReference>